<accession>A0ABN3IZ99</accession>
<dbReference type="RefSeq" id="WP_344633898.1">
    <property type="nucleotide sequence ID" value="NZ_BAAATJ010000042.1"/>
</dbReference>
<evidence type="ECO:0000259" key="2">
    <source>
        <dbReference type="SMART" id="SM00942"/>
    </source>
</evidence>
<dbReference type="PANTHER" id="PTHR35372:SF2">
    <property type="entry name" value="SF3 HELICASE DOMAIN-CONTAINING PROTEIN"/>
    <property type="match status" value="1"/>
</dbReference>
<evidence type="ECO:0000313" key="5">
    <source>
        <dbReference type="Proteomes" id="UP001500058"/>
    </source>
</evidence>
<dbReference type="InterPro" id="IPR014820">
    <property type="entry name" value="PriCT_1"/>
</dbReference>
<dbReference type="SUPFAM" id="SSF56747">
    <property type="entry name" value="Prim-pol domain"/>
    <property type="match status" value="1"/>
</dbReference>
<proteinExistence type="predicted"/>
<protein>
    <submittedName>
        <fullName evidence="4">Bifunctional DNA primase/polymerase</fullName>
    </submittedName>
</protein>
<organism evidence="4 5">
    <name type="scientific">Streptomyces glaucosporus</name>
    <dbReference type="NCBI Taxonomy" id="284044"/>
    <lineage>
        <taxon>Bacteria</taxon>
        <taxon>Bacillati</taxon>
        <taxon>Actinomycetota</taxon>
        <taxon>Actinomycetes</taxon>
        <taxon>Kitasatosporales</taxon>
        <taxon>Streptomycetaceae</taxon>
        <taxon>Streptomyces</taxon>
    </lineage>
</organism>
<dbReference type="Proteomes" id="UP001500058">
    <property type="component" value="Unassembled WGS sequence"/>
</dbReference>
<dbReference type="SMART" id="SM00943">
    <property type="entry name" value="Prim-Pol"/>
    <property type="match status" value="1"/>
</dbReference>
<feature type="domain" description="DNA primase/polymerase bifunctional N-terminal" evidence="3">
    <location>
        <begin position="13"/>
        <end position="191"/>
    </location>
</feature>
<gene>
    <name evidence="4" type="ORF">GCM10010420_55550</name>
</gene>
<comment type="caution">
    <text evidence="4">The sequence shown here is derived from an EMBL/GenBank/DDBJ whole genome shotgun (WGS) entry which is preliminary data.</text>
</comment>
<dbReference type="EMBL" id="BAAATJ010000042">
    <property type="protein sequence ID" value="GAA2418040.1"/>
    <property type="molecule type" value="Genomic_DNA"/>
</dbReference>
<dbReference type="InterPro" id="IPR015330">
    <property type="entry name" value="DNA_primase/pol_bifunc_N"/>
</dbReference>
<keyword evidence="5" id="KW-1185">Reference proteome</keyword>
<dbReference type="CDD" id="cd04859">
    <property type="entry name" value="Prim_Pol"/>
    <property type="match status" value="1"/>
</dbReference>
<dbReference type="PANTHER" id="PTHR35372">
    <property type="entry name" value="ATP BINDING PROTEIN-RELATED"/>
    <property type="match status" value="1"/>
</dbReference>
<evidence type="ECO:0000256" key="1">
    <source>
        <dbReference type="ARBA" id="ARBA00022801"/>
    </source>
</evidence>
<dbReference type="InterPro" id="IPR051620">
    <property type="entry name" value="ORF904-like_C"/>
</dbReference>
<dbReference type="SMART" id="SM00942">
    <property type="entry name" value="PriCT_1"/>
    <property type="match status" value="1"/>
</dbReference>
<evidence type="ECO:0000313" key="4">
    <source>
        <dbReference type="EMBL" id="GAA2418040.1"/>
    </source>
</evidence>
<evidence type="ECO:0000259" key="3">
    <source>
        <dbReference type="SMART" id="SM00943"/>
    </source>
</evidence>
<reference evidence="4 5" key="1">
    <citation type="journal article" date="2019" name="Int. J. Syst. Evol. Microbiol.">
        <title>The Global Catalogue of Microorganisms (GCM) 10K type strain sequencing project: providing services to taxonomists for standard genome sequencing and annotation.</title>
        <authorList>
            <consortium name="The Broad Institute Genomics Platform"/>
            <consortium name="The Broad Institute Genome Sequencing Center for Infectious Disease"/>
            <person name="Wu L."/>
            <person name="Ma J."/>
        </authorList>
    </citation>
    <scope>NUCLEOTIDE SEQUENCE [LARGE SCALE GENOMIC DNA]</scope>
    <source>
        <strain evidence="4 5">JCM 6921</strain>
    </source>
</reference>
<keyword evidence="1" id="KW-0378">Hydrolase</keyword>
<sequence>MTHDARSALLAAALAAAGRGWHVFPLRPGTKVPTGHAAARCRRTGRCAHGHRTPEQRATTDPARIRQAWTARPYGIGVATGPSGLVVVDLDQLKPGDPKGTPDGVTSFAALCERAGQVVPTTLTVRTAGGGRHLYFTAPPGVRLPSTKGRLAPKIDTRAWGGYVVAPGSTVDGRRYEVTEDAPVAPLPDWLLAALTPAPRPAARVVPVAATTRATRYAAAALRNETAVVATTAEGGRNAALLRAARALGRFVASGDLPRDVVEEALQAAGEAAGLPPAECRATLRSGLDWSIAHNPRRRTA</sequence>
<dbReference type="Pfam" id="PF09250">
    <property type="entry name" value="Prim-Pol"/>
    <property type="match status" value="1"/>
</dbReference>
<name>A0ABN3IZ99_9ACTN</name>
<feature type="domain" description="Primase C-terminal 1" evidence="2">
    <location>
        <begin position="226"/>
        <end position="293"/>
    </location>
</feature>